<dbReference type="InterPro" id="IPR001611">
    <property type="entry name" value="Leu-rich_rpt"/>
</dbReference>
<accession>A0A843V4N6</accession>
<name>A0A843V4N6_COLES</name>
<protein>
    <submittedName>
        <fullName evidence="6">Uncharacterized protein</fullName>
    </submittedName>
</protein>
<evidence type="ECO:0000313" key="7">
    <source>
        <dbReference type="Proteomes" id="UP000652761"/>
    </source>
</evidence>
<dbReference type="EMBL" id="NMUH01001074">
    <property type="protein sequence ID" value="MQL88634.1"/>
    <property type="molecule type" value="Genomic_DNA"/>
</dbReference>
<dbReference type="AlphaFoldDB" id="A0A843V4N6"/>
<keyword evidence="2" id="KW-0677">Repeat</keyword>
<comment type="caution">
    <text evidence="6">The sequence shown here is derived from an EMBL/GenBank/DDBJ whole genome shotgun (WGS) entry which is preliminary data.</text>
</comment>
<dbReference type="SMART" id="SM00364">
    <property type="entry name" value="LRR_BAC"/>
    <property type="match status" value="2"/>
</dbReference>
<organism evidence="6 7">
    <name type="scientific">Colocasia esculenta</name>
    <name type="common">Wild taro</name>
    <name type="synonym">Arum esculentum</name>
    <dbReference type="NCBI Taxonomy" id="4460"/>
    <lineage>
        <taxon>Eukaryota</taxon>
        <taxon>Viridiplantae</taxon>
        <taxon>Streptophyta</taxon>
        <taxon>Embryophyta</taxon>
        <taxon>Tracheophyta</taxon>
        <taxon>Spermatophyta</taxon>
        <taxon>Magnoliopsida</taxon>
        <taxon>Liliopsida</taxon>
        <taxon>Araceae</taxon>
        <taxon>Aroideae</taxon>
        <taxon>Colocasieae</taxon>
        <taxon>Colocasia</taxon>
    </lineage>
</organism>
<gene>
    <name evidence="6" type="ORF">Taro_021197</name>
</gene>
<dbReference type="SUPFAM" id="SSF52058">
    <property type="entry name" value="L domain-like"/>
    <property type="match status" value="1"/>
</dbReference>
<evidence type="ECO:0000256" key="1">
    <source>
        <dbReference type="ARBA" id="ARBA00022614"/>
    </source>
</evidence>
<dbReference type="GO" id="GO:0005737">
    <property type="term" value="C:cytoplasm"/>
    <property type="evidence" value="ECO:0007669"/>
    <property type="project" value="TreeGrafter"/>
</dbReference>
<dbReference type="InterPro" id="IPR003591">
    <property type="entry name" value="Leu-rich_rpt_typical-subtyp"/>
</dbReference>
<evidence type="ECO:0000256" key="2">
    <source>
        <dbReference type="ARBA" id="ARBA00022737"/>
    </source>
</evidence>
<dbReference type="OrthoDB" id="660555at2759"/>
<reference evidence="6" key="1">
    <citation type="submission" date="2017-07" db="EMBL/GenBank/DDBJ databases">
        <title>Taro Niue Genome Assembly and Annotation.</title>
        <authorList>
            <person name="Atibalentja N."/>
            <person name="Keating K."/>
            <person name="Fields C.J."/>
        </authorList>
    </citation>
    <scope>NUCLEOTIDE SEQUENCE</scope>
    <source>
        <strain evidence="6">Niue_2</strain>
        <tissue evidence="6">Leaf</tissue>
    </source>
</reference>
<dbReference type="InterPro" id="IPR032675">
    <property type="entry name" value="LRR_dom_sf"/>
</dbReference>
<dbReference type="SMART" id="SM00369">
    <property type="entry name" value="LRR_TYP"/>
    <property type="match status" value="3"/>
</dbReference>
<dbReference type="Pfam" id="PF13855">
    <property type="entry name" value="LRR_8"/>
    <property type="match status" value="1"/>
</dbReference>
<comment type="similarity">
    <text evidence="3">Belongs to the SHOC2 family.</text>
</comment>
<feature type="region of interest" description="Disordered" evidence="5">
    <location>
        <begin position="1"/>
        <end position="35"/>
    </location>
</feature>
<comment type="function">
    <text evidence="4">Leucine-rich repeat protein that likely mediates protein interactions, possibly in the context of signal transduction.</text>
</comment>
<sequence length="208" mass="22331">MSGLLRGDRAKEISGNPNGSDTEGGEDVGIPQPLQPLPPAVELQKLILAHNNLEVLKEDLKNLTSLTVLNISHNKLSSLPAAIGELAMLKSLDVSHNSITSIPEEIGSATSLVKERSSEKREPLLARQRFSRLLRATGTGSPPPERIPSPTSTVICRGPVFREMSGVRVLREPPPRRASPSKANWGTLVPFLPLDSSPPAFNVGGEDM</sequence>
<dbReference type="Proteomes" id="UP000652761">
    <property type="component" value="Unassembled WGS sequence"/>
</dbReference>
<dbReference type="PROSITE" id="PS51450">
    <property type="entry name" value="LRR"/>
    <property type="match status" value="2"/>
</dbReference>
<dbReference type="PANTHER" id="PTHR48051:SF1">
    <property type="entry name" value="RAS SUPPRESSOR PROTEIN 1"/>
    <property type="match status" value="1"/>
</dbReference>
<keyword evidence="1" id="KW-0433">Leucine-rich repeat</keyword>
<proteinExistence type="inferred from homology"/>
<keyword evidence="7" id="KW-1185">Reference proteome</keyword>
<dbReference type="InterPro" id="IPR050216">
    <property type="entry name" value="LRR_domain-containing"/>
</dbReference>
<dbReference type="PANTHER" id="PTHR48051">
    <property type="match status" value="1"/>
</dbReference>
<evidence type="ECO:0000256" key="3">
    <source>
        <dbReference type="ARBA" id="ARBA00023786"/>
    </source>
</evidence>
<dbReference type="Gene3D" id="3.80.10.10">
    <property type="entry name" value="Ribonuclease Inhibitor"/>
    <property type="match status" value="1"/>
</dbReference>
<feature type="compositionally biased region" description="Basic and acidic residues" evidence="5">
    <location>
        <begin position="1"/>
        <end position="12"/>
    </location>
</feature>
<evidence type="ECO:0000256" key="5">
    <source>
        <dbReference type="SAM" id="MobiDB-lite"/>
    </source>
</evidence>
<evidence type="ECO:0000313" key="6">
    <source>
        <dbReference type="EMBL" id="MQL88634.1"/>
    </source>
</evidence>
<dbReference type="PRINTS" id="PR00019">
    <property type="entry name" value="LEURICHRPT"/>
</dbReference>
<evidence type="ECO:0000256" key="4">
    <source>
        <dbReference type="ARBA" id="ARBA00037519"/>
    </source>
</evidence>